<dbReference type="RefSeq" id="WP_254575954.1">
    <property type="nucleotide sequence ID" value="NZ_CP100595.1"/>
</dbReference>
<evidence type="ECO:0000313" key="2">
    <source>
        <dbReference type="Proteomes" id="UP001060012"/>
    </source>
</evidence>
<keyword evidence="2" id="KW-1185">Reference proteome</keyword>
<organism evidence="1 2">
    <name type="scientific">Arcobacter roscoffensis</name>
    <dbReference type="NCBI Taxonomy" id="2961520"/>
    <lineage>
        <taxon>Bacteria</taxon>
        <taxon>Pseudomonadati</taxon>
        <taxon>Campylobacterota</taxon>
        <taxon>Epsilonproteobacteria</taxon>
        <taxon>Campylobacterales</taxon>
        <taxon>Arcobacteraceae</taxon>
        <taxon>Arcobacter</taxon>
    </lineage>
</organism>
<dbReference type="EMBL" id="CP100595">
    <property type="protein sequence ID" value="UTJ05773.1"/>
    <property type="molecule type" value="Genomic_DNA"/>
</dbReference>
<evidence type="ECO:0008006" key="3">
    <source>
        <dbReference type="Google" id="ProtNLM"/>
    </source>
</evidence>
<evidence type="ECO:0000313" key="1">
    <source>
        <dbReference type="EMBL" id="UTJ05773.1"/>
    </source>
</evidence>
<gene>
    <name evidence="1" type="ORF">NJU99_10975</name>
</gene>
<dbReference type="Proteomes" id="UP001060012">
    <property type="component" value="Chromosome"/>
</dbReference>
<reference evidence="1" key="1">
    <citation type="submission" date="2022-07" db="EMBL/GenBank/DDBJ databases">
        <title>Arcobacter roscoffensis sp. nov., a marine bacterium isolated from coastal seawater collected from Roscoff, France.</title>
        <authorList>
            <person name="Pascual J."/>
            <person name="Lepeaux C."/>
            <person name="Methner A."/>
            <person name="Overmann J."/>
        </authorList>
    </citation>
    <scope>NUCLEOTIDE SEQUENCE</scope>
    <source>
        <strain evidence="1">ARW1-2F2</strain>
    </source>
</reference>
<protein>
    <recommendedName>
        <fullName evidence="3">Organic solvent tolerance-like N-terminal domain-containing protein</fullName>
    </recommendedName>
</protein>
<proteinExistence type="predicted"/>
<accession>A0ABY5E3S4</accession>
<name>A0ABY5E3S4_9BACT</name>
<sequence length="140" mass="16748">MKLLLLCFPLFLFAELKIVLNDIKEYKVTEDKIVYKISANSKNINPIKFNKFRFFNKEKIVSNSSFYLNGKFSIEDTKIDFTKAYFLEGKFVMLNPKGIYKRTTFKAQKAIYFKNKLTFSNVYITIKNKRYRKIKYVLEL</sequence>